<dbReference type="Proteomes" id="UP000076863">
    <property type="component" value="Unassembled WGS sequence"/>
</dbReference>
<dbReference type="Pfam" id="PF01822">
    <property type="entry name" value="WSC"/>
    <property type="match status" value="1"/>
</dbReference>
<evidence type="ECO:0000259" key="3">
    <source>
        <dbReference type="PROSITE" id="PS51212"/>
    </source>
</evidence>
<evidence type="ECO:0000256" key="1">
    <source>
        <dbReference type="SAM" id="MobiDB-lite"/>
    </source>
</evidence>
<keyword evidence="5" id="KW-1185">Reference proteome</keyword>
<gene>
    <name evidence="4" type="ORF">BBO_01653</name>
</gene>
<dbReference type="AlphaFoldDB" id="A0A162JWC2"/>
<dbReference type="InterPro" id="IPR018535">
    <property type="entry name" value="DUF1996"/>
</dbReference>
<proteinExistence type="predicted"/>
<feature type="compositionally biased region" description="Low complexity" evidence="1">
    <location>
        <begin position="477"/>
        <end position="488"/>
    </location>
</feature>
<comment type="caution">
    <text evidence="4">The sequence shown here is derived from an EMBL/GenBank/DDBJ whole genome shotgun (WGS) entry which is preliminary data.</text>
</comment>
<feature type="signal peptide" evidence="2">
    <location>
        <begin position="1"/>
        <end position="18"/>
    </location>
</feature>
<dbReference type="PANTHER" id="PTHR43662">
    <property type="match status" value="1"/>
</dbReference>
<evidence type="ECO:0000313" key="4">
    <source>
        <dbReference type="EMBL" id="OAA50018.1"/>
    </source>
</evidence>
<feature type="domain" description="WSC" evidence="3">
    <location>
        <begin position="524"/>
        <end position="616"/>
    </location>
</feature>
<accession>A0A162JWC2</accession>
<name>A0A162JWC2_9HYPO</name>
<keyword evidence="2" id="KW-0732">Signal</keyword>
<feature type="compositionally biased region" description="Polar residues" evidence="1">
    <location>
        <begin position="431"/>
        <end position="476"/>
    </location>
</feature>
<evidence type="ECO:0000313" key="5">
    <source>
        <dbReference type="Proteomes" id="UP000076863"/>
    </source>
</evidence>
<feature type="region of interest" description="Disordered" evidence="1">
    <location>
        <begin position="346"/>
        <end position="493"/>
    </location>
</feature>
<feature type="region of interest" description="Disordered" evidence="1">
    <location>
        <begin position="619"/>
        <end position="641"/>
    </location>
</feature>
<dbReference type="Pfam" id="PF09362">
    <property type="entry name" value="DUF1996"/>
    <property type="match status" value="1"/>
</dbReference>
<dbReference type="SMART" id="SM00321">
    <property type="entry name" value="WSC"/>
    <property type="match status" value="1"/>
</dbReference>
<dbReference type="OrthoDB" id="74764at2759"/>
<feature type="compositionally biased region" description="Low complexity" evidence="1">
    <location>
        <begin position="370"/>
        <end position="427"/>
    </location>
</feature>
<sequence length="641" mass="67255">MKFTTAATLTALLGVAASAKDKRTFAVLHFTNKQLTVARADPIVTPGKPSTHVHHVLGGNKFGLGSTGEDLKQSTCSTAKVKGDNSNYWFPSLYFKDPKSNNLESVELFYANVYYFFEPTNDDIKAFPHGLQMLIGDPKLRTPPATGAKTNLDPSKGPVNPIKWTCPRKNIDQPGWPANSKGLMAGIQDPVNKGEGVGFPDVECDGYASPLRADVHFPSCYNPEAGLTDYKNNMAWPQDNNGKADCPKGWIHVPHLFFEAYWNTPAFSGRWEQGKGQQPFVLANGDATGYSLHADFMSGWEEPLLQHIIDTCDTGTSGMEQCPGLFHGQNTEECTIESPVDEQATGTLAKLPGNNPLTGWSYGAGDGGNQPSPSQSQSSSAAPAPSSSQSSAPASSAPASSAPVSSASTSSASESSAPASSAPVSSATDEPASSATDEPASSATDANSSSPATAQPTIPSESGSAPTSSQIQTSQAPSSTVSGTPVSTDQCKPASVHTVYKTVTVTGSAPASTSTGGAETEVGGFKYAGCFKDASSRSLKGKIRPNIGAMSNEKCVAQCKKLGFSAAGTEYGGQCYCGNELEGSERLDESACNVACEDNASSKCGGSWALSVYSETGEVSLKNSQRRRHMHDHMKRHSGRH</sequence>
<evidence type="ECO:0000256" key="2">
    <source>
        <dbReference type="SAM" id="SignalP"/>
    </source>
</evidence>
<dbReference type="EMBL" id="AZHA01000003">
    <property type="protein sequence ID" value="OAA50018.1"/>
    <property type="molecule type" value="Genomic_DNA"/>
</dbReference>
<dbReference type="PANTHER" id="PTHR43662:SF11">
    <property type="entry name" value="WSC DOMAIN-CONTAINING PROTEIN"/>
    <property type="match status" value="1"/>
</dbReference>
<protein>
    <submittedName>
        <fullName evidence="4">WSC domain protein</fullName>
    </submittedName>
</protein>
<feature type="compositionally biased region" description="Basic residues" evidence="1">
    <location>
        <begin position="624"/>
        <end position="641"/>
    </location>
</feature>
<reference evidence="4 5" key="1">
    <citation type="journal article" date="2016" name="Genome Biol. Evol.">
        <title>Divergent and convergent evolution of fungal pathogenicity.</title>
        <authorList>
            <person name="Shang Y."/>
            <person name="Xiao G."/>
            <person name="Zheng P."/>
            <person name="Cen K."/>
            <person name="Zhan S."/>
            <person name="Wang C."/>
        </authorList>
    </citation>
    <scope>NUCLEOTIDE SEQUENCE [LARGE SCALE GENOMIC DNA]</scope>
    <source>
        <strain evidence="4 5">RCEF 3172</strain>
    </source>
</reference>
<organism evidence="4 5">
    <name type="scientific">Beauveria brongniartii RCEF 3172</name>
    <dbReference type="NCBI Taxonomy" id="1081107"/>
    <lineage>
        <taxon>Eukaryota</taxon>
        <taxon>Fungi</taxon>
        <taxon>Dikarya</taxon>
        <taxon>Ascomycota</taxon>
        <taxon>Pezizomycotina</taxon>
        <taxon>Sordariomycetes</taxon>
        <taxon>Hypocreomycetidae</taxon>
        <taxon>Hypocreales</taxon>
        <taxon>Cordycipitaceae</taxon>
        <taxon>Beauveria</taxon>
        <taxon>Beauveria brongniartii</taxon>
    </lineage>
</organism>
<dbReference type="PROSITE" id="PS51212">
    <property type="entry name" value="WSC"/>
    <property type="match status" value="1"/>
</dbReference>
<feature type="chain" id="PRO_5007836739" evidence="2">
    <location>
        <begin position="19"/>
        <end position="641"/>
    </location>
</feature>
<dbReference type="InterPro" id="IPR002889">
    <property type="entry name" value="WSC_carb-bd"/>
</dbReference>